<dbReference type="PANTHER" id="PTHR35377">
    <property type="entry name" value="ANTITOXIN VAPB49-RELATED-RELATED"/>
    <property type="match status" value="1"/>
</dbReference>
<proteinExistence type="inferred from homology"/>
<dbReference type="InterPro" id="IPR051416">
    <property type="entry name" value="phD-YefM_TA_antitoxins"/>
</dbReference>
<keyword evidence="4" id="KW-1185">Reference proteome</keyword>
<evidence type="ECO:0000313" key="3">
    <source>
        <dbReference type="EMBL" id="SMC06101.1"/>
    </source>
</evidence>
<protein>
    <recommendedName>
        <fullName evidence="2">Antitoxin</fullName>
    </recommendedName>
</protein>
<reference evidence="4" key="1">
    <citation type="submission" date="2017-04" db="EMBL/GenBank/DDBJ databases">
        <authorList>
            <person name="Varghese N."/>
            <person name="Submissions S."/>
        </authorList>
    </citation>
    <scope>NUCLEOTIDE SEQUENCE [LARGE SCALE GENOMIC DNA]</scope>
    <source>
        <strain evidence="4">DSM 9293</strain>
    </source>
</reference>
<dbReference type="SUPFAM" id="SSF143120">
    <property type="entry name" value="YefM-like"/>
    <property type="match status" value="1"/>
</dbReference>
<gene>
    <name evidence="3" type="ORF">SAMN00768000_2633</name>
</gene>
<comment type="function">
    <text evidence="2">Antitoxin component of a type II toxin-antitoxin (TA) system.</text>
</comment>
<sequence>MKSVNVHEAKTHLSRLLDEVSRGEEITIAKAGKPIARLVPATTSRPIRTAGFLRGKIRIAEDFDAPLPDEVQRSFEGTDK</sequence>
<comment type="similarity">
    <text evidence="1 2">Belongs to the phD/YefM antitoxin family.</text>
</comment>
<dbReference type="InterPro" id="IPR006442">
    <property type="entry name" value="Antitoxin_Phd/YefM"/>
</dbReference>
<dbReference type="InterPro" id="IPR036165">
    <property type="entry name" value="YefM-like_sf"/>
</dbReference>
<accession>A0A1W1WIF8</accession>
<dbReference type="Pfam" id="PF02604">
    <property type="entry name" value="PhdYeFM_antitox"/>
    <property type="match status" value="1"/>
</dbReference>
<dbReference type="EMBL" id="FWWY01000001">
    <property type="protein sequence ID" value="SMC06101.1"/>
    <property type="molecule type" value="Genomic_DNA"/>
</dbReference>
<dbReference type="Proteomes" id="UP000192660">
    <property type="component" value="Unassembled WGS sequence"/>
</dbReference>
<dbReference type="AlphaFoldDB" id="A0A1W1WIF8"/>
<evidence type="ECO:0000256" key="1">
    <source>
        <dbReference type="ARBA" id="ARBA00009981"/>
    </source>
</evidence>
<dbReference type="Gene3D" id="3.40.1620.10">
    <property type="entry name" value="YefM-like domain"/>
    <property type="match status" value="1"/>
</dbReference>
<organism evidence="3 4">
    <name type="scientific">Sulfobacillus thermosulfidooxidans (strain DSM 9293 / VKM B-1269 / AT-1)</name>
    <dbReference type="NCBI Taxonomy" id="929705"/>
    <lineage>
        <taxon>Bacteria</taxon>
        <taxon>Bacillati</taxon>
        <taxon>Bacillota</taxon>
        <taxon>Clostridia</taxon>
        <taxon>Eubacteriales</taxon>
        <taxon>Clostridiales Family XVII. Incertae Sedis</taxon>
        <taxon>Sulfobacillus</taxon>
    </lineage>
</organism>
<dbReference type="RefSeq" id="WP_020373337.1">
    <property type="nucleotide sequence ID" value="NZ_FWWY01000001.1"/>
</dbReference>
<evidence type="ECO:0000256" key="2">
    <source>
        <dbReference type="RuleBase" id="RU362080"/>
    </source>
</evidence>
<dbReference type="NCBIfam" id="TIGR01552">
    <property type="entry name" value="phd_fam"/>
    <property type="match status" value="1"/>
</dbReference>
<name>A0A1W1WIF8_SULTA</name>
<evidence type="ECO:0000313" key="4">
    <source>
        <dbReference type="Proteomes" id="UP000192660"/>
    </source>
</evidence>
<dbReference type="OrthoDB" id="9800503at2"/>